<evidence type="ECO:0000259" key="9">
    <source>
        <dbReference type="Pfam" id="PF02838"/>
    </source>
</evidence>
<evidence type="ECO:0000256" key="4">
    <source>
        <dbReference type="ARBA" id="ARBA00022801"/>
    </source>
</evidence>
<name>A0A9D2EHT5_9MICO</name>
<proteinExistence type="inferred from homology"/>
<dbReference type="InterPro" id="IPR017853">
    <property type="entry name" value="GH"/>
</dbReference>
<dbReference type="CDD" id="cd06563">
    <property type="entry name" value="GH20_chitobiase-like"/>
    <property type="match status" value="1"/>
</dbReference>
<keyword evidence="5" id="KW-0326">Glycosidase</keyword>
<evidence type="ECO:0000256" key="2">
    <source>
        <dbReference type="ARBA" id="ARBA00006285"/>
    </source>
</evidence>
<dbReference type="EC" id="3.2.1.52" evidence="3"/>
<comment type="similarity">
    <text evidence="2">Belongs to the glycosyl hydrolase 20 family.</text>
</comment>
<gene>
    <name evidence="10" type="ORF">H9815_17815</name>
</gene>
<dbReference type="Pfam" id="PF00728">
    <property type="entry name" value="Glyco_hydro_20"/>
    <property type="match status" value="1"/>
</dbReference>
<comment type="catalytic activity">
    <reaction evidence="1">
        <text>Hydrolysis of terminal non-reducing N-acetyl-D-hexosamine residues in N-acetyl-beta-D-hexosaminides.</text>
        <dbReference type="EC" id="3.2.1.52"/>
    </reaction>
</comment>
<dbReference type="InterPro" id="IPR025705">
    <property type="entry name" value="Beta_hexosaminidase_sua/sub"/>
</dbReference>
<evidence type="ECO:0000256" key="5">
    <source>
        <dbReference type="ARBA" id="ARBA00023295"/>
    </source>
</evidence>
<feature type="domain" description="Glycoside hydrolase family 20 catalytic" evidence="8">
    <location>
        <begin position="143"/>
        <end position="484"/>
    </location>
</feature>
<dbReference type="Proteomes" id="UP000824037">
    <property type="component" value="Unassembled WGS sequence"/>
</dbReference>
<dbReference type="Gene3D" id="3.30.379.10">
    <property type="entry name" value="Chitobiase/beta-hexosaminidase domain 2-like"/>
    <property type="match status" value="1"/>
</dbReference>
<organism evidence="10 11">
    <name type="scientific">Candidatus Ruania gallistercoris</name>
    <dbReference type="NCBI Taxonomy" id="2838746"/>
    <lineage>
        <taxon>Bacteria</taxon>
        <taxon>Bacillati</taxon>
        <taxon>Actinomycetota</taxon>
        <taxon>Actinomycetes</taxon>
        <taxon>Micrococcales</taxon>
        <taxon>Ruaniaceae</taxon>
        <taxon>Ruania</taxon>
    </lineage>
</organism>
<evidence type="ECO:0000313" key="10">
    <source>
        <dbReference type="EMBL" id="HIZ37636.1"/>
    </source>
</evidence>
<dbReference type="InterPro" id="IPR029018">
    <property type="entry name" value="Hex-like_dom2"/>
</dbReference>
<evidence type="ECO:0000256" key="3">
    <source>
        <dbReference type="ARBA" id="ARBA00012663"/>
    </source>
</evidence>
<accession>A0A9D2EHT5</accession>
<dbReference type="SUPFAM" id="SSF55545">
    <property type="entry name" value="beta-N-acetylhexosaminidase-like domain"/>
    <property type="match status" value="1"/>
</dbReference>
<dbReference type="PANTHER" id="PTHR22600:SF57">
    <property type="entry name" value="BETA-N-ACETYLHEXOSAMINIDASE"/>
    <property type="match status" value="1"/>
</dbReference>
<dbReference type="GO" id="GO:0005975">
    <property type="term" value="P:carbohydrate metabolic process"/>
    <property type="evidence" value="ECO:0007669"/>
    <property type="project" value="InterPro"/>
</dbReference>
<evidence type="ECO:0000256" key="7">
    <source>
        <dbReference type="SAM" id="MobiDB-lite"/>
    </source>
</evidence>
<keyword evidence="4" id="KW-0378">Hydrolase</keyword>
<dbReference type="GO" id="GO:0030203">
    <property type="term" value="P:glycosaminoglycan metabolic process"/>
    <property type="evidence" value="ECO:0007669"/>
    <property type="project" value="TreeGrafter"/>
</dbReference>
<dbReference type="EMBL" id="DXBY01000306">
    <property type="protein sequence ID" value="HIZ37636.1"/>
    <property type="molecule type" value="Genomic_DNA"/>
</dbReference>
<evidence type="ECO:0000259" key="8">
    <source>
        <dbReference type="Pfam" id="PF00728"/>
    </source>
</evidence>
<evidence type="ECO:0000256" key="6">
    <source>
        <dbReference type="PIRSR" id="PIRSR625705-1"/>
    </source>
</evidence>
<dbReference type="Pfam" id="PF02838">
    <property type="entry name" value="Glyco_hydro_20b"/>
    <property type="match status" value="1"/>
</dbReference>
<reference evidence="10" key="1">
    <citation type="journal article" date="2021" name="PeerJ">
        <title>Extensive microbial diversity within the chicken gut microbiome revealed by metagenomics and culture.</title>
        <authorList>
            <person name="Gilroy R."/>
            <person name="Ravi A."/>
            <person name="Getino M."/>
            <person name="Pursley I."/>
            <person name="Horton D.L."/>
            <person name="Alikhan N.F."/>
            <person name="Baker D."/>
            <person name="Gharbi K."/>
            <person name="Hall N."/>
            <person name="Watson M."/>
            <person name="Adriaenssens E.M."/>
            <person name="Foster-Nyarko E."/>
            <person name="Jarju S."/>
            <person name="Secka A."/>
            <person name="Antonio M."/>
            <person name="Oren A."/>
            <person name="Chaudhuri R.R."/>
            <person name="La Ragione R."/>
            <person name="Hildebrand F."/>
            <person name="Pallen M.J."/>
        </authorList>
    </citation>
    <scope>NUCLEOTIDE SEQUENCE</scope>
    <source>
        <strain evidence="10">ChiGjej4B4-7305</strain>
    </source>
</reference>
<dbReference type="GO" id="GO:0004563">
    <property type="term" value="F:beta-N-acetylhexosaminidase activity"/>
    <property type="evidence" value="ECO:0007669"/>
    <property type="project" value="UniProtKB-EC"/>
</dbReference>
<dbReference type="GO" id="GO:0016020">
    <property type="term" value="C:membrane"/>
    <property type="evidence" value="ECO:0007669"/>
    <property type="project" value="TreeGrafter"/>
</dbReference>
<evidence type="ECO:0000256" key="1">
    <source>
        <dbReference type="ARBA" id="ARBA00001231"/>
    </source>
</evidence>
<reference evidence="10" key="2">
    <citation type="submission" date="2021-04" db="EMBL/GenBank/DDBJ databases">
        <authorList>
            <person name="Gilroy R."/>
        </authorList>
    </citation>
    <scope>NUCLEOTIDE SEQUENCE</scope>
    <source>
        <strain evidence="10">ChiGjej4B4-7305</strain>
    </source>
</reference>
<dbReference type="SUPFAM" id="SSF51445">
    <property type="entry name" value="(Trans)glycosidases"/>
    <property type="match status" value="1"/>
</dbReference>
<feature type="active site" description="Proton donor" evidence="6">
    <location>
        <position position="315"/>
    </location>
</feature>
<dbReference type="PRINTS" id="PR00738">
    <property type="entry name" value="GLHYDRLASE20"/>
</dbReference>
<dbReference type="AlphaFoldDB" id="A0A9D2EHT5"/>
<feature type="domain" description="Beta-hexosaminidase bacterial type N-terminal" evidence="9">
    <location>
        <begin position="11"/>
        <end position="140"/>
    </location>
</feature>
<feature type="region of interest" description="Disordered" evidence="7">
    <location>
        <begin position="63"/>
        <end position="84"/>
    </location>
</feature>
<dbReference type="InterPro" id="IPR015882">
    <property type="entry name" value="HEX_bac_N"/>
</dbReference>
<dbReference type="InterPro" id="IPR015883">
    <property type="entry name" value="Glyco_hydro_20_cat"/>
</dbReference>
<sequence>MTKDDLQRDFHPDLVPAPRHFRQRSGQFTFDHGVTLSADEGSEPSATVLVEILTRTGVRIRPAAPGDPATVDLRIDTGTSTDPEGFRIDITTERAQLTAASGDGMARAVQTFRQLLPADALRHTPVTGAPQLPCCEIEDAPRFSWRGVHLDVARHFLPVHSVLRFIDLAALHRLNVVHLHLTDDQGWRLDVPTRPLLAERASWRTETVIGRDAGFDGTPHGGYYSAADLREIVEYANRRRITIVPEVDLPGHVQSVLAAYPELGNTGRPVQVRRTWGISDNVLAPTEEALTFAKEVVDVLVDLFPGPWVHIGGDEVPRTEWRASDAAAERARELGLASVDELQSWFLRELHAHLAARGRRAVGWDEILDDGGMPADTIVTAWRGTEHAVAGLTAGHDVVMATKWTTYLDYASSDDPDDPIAQRRVITLADILDWEPEPAEAASLPGRVLGVQAQLWSEFLPTARDVEYAAFPRLCAVAEAAWSAPQVRSDLMDRLPGHLHRLDALGVNYRPLDGPLPWQRGGTGRRQR</sequence>
<protein>
    <recommendedName>
        <fullName evidence="3">beta-N-acetylhexosaminidase</fullName>
        <ecNumber evidence="3">3.2.1.52</ecNumber>
    </recommendedName>
</protein>
<dbReference type="PANTHER" id="PTHR22600">
    <property type="entry name" value="BETA-HEXOSAMINIDASE"/>
    <property type="match status" value="1"/>
</dbReference>
<evidence type="ECO:0000313" key="11">
    <source>
        <dbReference type="Proteomes" id="UP000824037"/>
    </source>
</evidence>
<comment type="caution">
    <text evidence="10">The sequence shown here is derived from an EMBL/GenBank/DDBJ whole genome shotgun (WGS) entry which is preliminary data.</text>
</comment>
<dbReference type="Gene3D" id="3.20.20.80">
    <property type="entry name" value="Glycosidases"/>
    <property type="match status" value="1"/>
</dbReference>